<feature type="compositionally biased region" description="Basic and acidic residues" evidence="1">
    <location>
        <begin position="65"/>
        <end position="92"/>
    </location>
</feature>
<reference evidence="2" key="1">
    <citation type="submission" date="2020-03" db="EMBL/GenBank/DDBJ databases">
        <authorList>
            <person name="Weist P."/>
        </authorList>
    </citation>
    <scope>NUCLEOTIDE SEQUENCE</scope>
</reference>
<feature type="region of interest" description="Disordered" evidence="1">
    <location>
        <begin position="1"/>
        <end position="23"/>
    </location>
</feature>
<evidence type="ECO:0000313" key="2">
    <source>
        <dbReference type="EMBL" id="CAB1422965.1"/>
    </source>
</evidence>
<name>A0A9N7U1V0_PLEPL</name>
<protein>
    <submittedName>
        <fullName evidence="2">Uncharacterized protein</fullName>
    </submittedName>
</protein>
<feature type="region of interest" description="Disordered" evidence="1">
    <location>
        <begin position="65"/>
        <end position="99"/>
    </location>
</feature>
<dbReference type="AlphaFoldDB" id="A0A9N7U1V0"/>
<gene>
    <name evidence="2" type="ORF">PLEPLA_LOCUS10883</name>
</gene>
<feature type="compositionally biased region" description="Basic and acidic residues" evidence="1">
    <location>
        <begin position="9"/>
        <end position="23"/>
    </location>
</feature>
<dbReference type="Proteomes" id="UP001153269">
    <property type="component" value="Unassembled WGS sequence"/>
</dbReference>
<evidence type="ECO:0000313" key="3">
    <source>
        <dbReference type="Proteomes" id="UP001153269"/>
    </source>
</evidence>
<proteinExistence type="predicted"/>
<keyword evidence="3" id="KW-1185">Reference proteome</keyword>
<comment type="caution">
    <text evidence="2">The sequence shown here is derived from an EMBL/GenBank/DDBJ whole genome shotgun (WGS) entry which is preliminary data.</text>
</comment>
<evidence type="ECO:0000256" key="1">
    <source>
        <dbReference type="SAM" id="MobiDB-lite"/>
    </source>
</evidence>
<sequence>METSVDTGRANEAEIEKERDDLRTRMKGWRKKTSGCVDLQLKQVEQQKSGKKPLGVEELALKTNDSKEVKKERKEKKKLERKEQLEREKKETVLSPPLSLGQIQSDEKTQALLAAENASLKQQKELKYIKDYIASILYEFTDNGVDMEKSVDTGRANEAEIEKELEKQKSENHWEVKYQALLDIEEKLRSRILEQGVNFQQVVYQLNQMTETKEEMSAELEAIKELALKTNDSKEVKRRMRRIKHLRRERRRRIKH</sequence>
<organism evidence="2 3">
    <name type="scientific">Pleuronectes platessa</name>
    <name type="common">European plaice</name>
    <dbReference type="NCBI Taxonomy" id="8262"/>
    <lineage>
        <taxon>Eukaryota</taxon>
        <taxon>Metazoa</taxon>
        <taxon>Chordata</taxon>
        <taxon>Craniata</taxon>
        <taxon>Vertebrata</taxon>
        <taxon>Euteleostomi</taxon>
        <taxon>Actinopterygii</taxon>
        <taxon>Neopterygii</taxon>
        <taxon>Teleostei</taxon>
        <taxon>Neoteleostei</taxon>
        <taxon>Acanthomorphata</taxon>
        <taxon>Carangaria</taxon>
        <taxon>Pleuronectiformes</taxon>
        <taxon>Pleuronectoidei</taxon>
        <taxon>Pleuronectidae</taxon>
        <taxon>Pleuronectes</taxon>
    </lineage>
</organism>
<dbReference type="EMBL" id="CADEAL010000625">
    <property type="protein sequence ID" value="CAB1422965.1"/>
    <property type="molecule type" value="Genomic_DNA"/>
</dbReference>
<accession>A0A9N7U1V0</accession>